<evidence type="ECO:0000313" key="2">
    <source>
        <dbReference type="Proteomes" id="UP001204953"/>
    </source>
</evidence>
<reference evidence="1" key="1">
    <citation type="submission" date="2022-06" db="EMBL/GenBank/DDBJ databases">
        <title>New cyanobacteria of genus Symplocastrum in benthos of Lake Baikal.</title>
        <authorList>
            <person name="Sorokovikova E."/>
            <person name="Tikhonova I."/>
            <person name="Krasnopeev A."/>
            <person name="Evseev P."/>
            <person name="Gladkikh A."/>
            <person name="Belykh O."/>
        </authorList>
    </citation>
    <scope>NUCLEOTIDE SEQUENCE</scope>
    <source>
        <strain evidence="1">BBK-W-15</strain>
    </source>
</reference>
<protein>
    <submittedName>
        <fullName evidence="1">DUF4058 family protein</fullName>
    </submittedName>
</protein>
<dbReference type="RefSeq" id="WP_254015052.1">
    <property type="nucleotide sequence ID" value="NZ_JAMZMM010000558.1"/>
</dbReference>
<comment type="caution">
    <text evidence="1">The sequence shown here is derived from an EMBL/GenBank/DDBJ whole genome shotgun (WGS) entry which is preliminary data.</text>
</comment>
<sequence>MPSPFPGMNPYLEHPSFWAGIHHRLITAIANNLAPKLRPKYIVAIEERVYEVSGDTALLVGVPDVSVQNSLSVARSTESNLAVAPKSQSVEVLLPLPEILTEAYLEIRAVETEEVVTIIEVLSPKNKQMGIGRLQYETKRLKILGSMTHFVEIDLLRQGNSMAMVGDFGQSHYRIVVSHSETRPKAQLYGFNLQDLIPEFPVPLRAGELEPAIDLKSLLDEIYDWGSYDLRIDYSRPPIPALSESDMAWVNEKLQQQKLR</sequence>
<dbReference type="Proteomes" id="UP001204953">
    <property type="component" value="Unassembled WGS sequence"/>
</dbReference>
<evidence type="ECO:0000313" key="1">
    <source>
        <dbReference type="EMBL" id="MCP2732333.1"/>
    </source>
</evidence>
<dbReference type="EMBL" id="JAMZMM010000558">
    <property type="protein sequence ID" value="MCP2732333.1"/>
    <property type="molecule type" value="Genomic_DNA"/>
</dbReference>
<gene>
    <name evidence="1" type="ORF">NJ959_28270</name>
</gene>
<dbReference type="AlphaFoldDB" id="A0AAE3GYU5"/>
<dbReference type="Pfam" id="PF13267">
    <property type="entry name" value="DUF4058"/>
    <property type="match status" value="1"/>
</dbReference>
<organism evidence="1 2">
    <name type="scientific">Limnofasciculus baicalensis BBK-W-15</name>
    <dbReference type="NCBI Taxonomy" id="2699891"/>
    <lineage>
        <taxon>Bacteria</taxon>
        <taxon>Bacillati</taxon>
        <taxon>Cyanobacteriota</taxon>
        <taxon>Cyanophyceae</taxon>
        <taxon>Coleofasciculales</taxon>
        <taxon>Coleofasciculaceae</taxon>
        <taxon>Limnofasciculus</taxon>
        <taxon>Limnofasciculus baicalensis</taxon>
    </lineage>
</organism>
<accession>A0AAE3GYU5</accession>
<keyword evidence="2" id="KW-1185">Reference proteome</keyword>
<dbReference type="InterPro" id="IPR025132">
    <property type="entry name" value="DUF4058"/>
</dbReference>
<name>A0AAE3GYU5_9CYAN</name>
<proteinExistence type="predicted"/>